<evidence type="ECO:0000256" key="8">
    <source>
        <dbReference type="ARBA" id="ARBA00022884"/>
    </source>
</evidence>
<accession>A0A081LBT3</accession>
<dbReference type="eggNOG" id="COG0301">
    <property type="taxonomic scope" value="Bacteria"/>
</dbReference>
<dbReference type="EMBL" id="JOTP01000008">
    <property type="protein sequence ID" value="KEP26709.1"/>
    <property type="molecule type" value="Genomic_DNA"/>
</dbReference>
<evidence type="ECO:0000256" key="7">
    <source>
        <dbReference type="ARBA" id="ARBA00022840"/>
    </source>
</evidence>
<dbReference type="CDD" id="cd01712">
    <property type="entry name" value="PPase_ThiI"/>
    <property type="match status" value="1"/>
</dbReference>
<dbReference type="InterPro" id="IPR004114">
    <property type="entry name" value="THUMP_dom"/>
</dbReference>
<feature type="domain" description="THUMP" evidence="20">
    <location>
        <begin position="60"/>
        <end position="165"/>
    </location>
</feature>
<protein>
    <recommendedName>
        <fullName evidence="15 19">Probable tRNA sulfurtransferase</fullName>
        <ecNumber evidence="14 19">2.8.1.4</ecNumber>
    </recommendedName>
    <alternativeName>
        <fullName evidence="16 19">Sulfur carrier protein ThiS sulfurtransferase</fullName>
    </alternativeName>
    <alternativeName>
        <fullName evidence="17 19">Thiamine biosynthesis protein ThiI</fullName>
    </alternativeName>
    <alternativeName>
        <fullName evidence="18 19">tRNA 4-thiouridine synthase</fullName>
    </alternativeName>
</protein>
<comment type="pathway">
    <text evidence="2 19">Cofactor biosynthesis; thiamine diphosphate biosynthesis.</text>
</comment>
<dbReference type="InterPro" id="IPR054173">
    <property type="entry name" value="ThiI_fer"/>
</dbReference>
<keyword evidence="4 19" id="KW-0820">tRNA-binding</keyword>
<dbReference type="SMART" id="SM00981">
    <property type="entry name" value="THUMP"/>
    <property type="match status" value="1"/>
</dbReference>
<evidence type="ECO:0000256" key="1">
    <source>
        <dbReference type="ARBA" id="ARBA00004496"/>
    </source>
</evidence>
<evidence type="ECO:0000256" key="10">
    <source>
        <dbReference type="ARBA" id="ARBA00050570"/>
    </source>
</evidence>
<keyword evidence="5 19" id="KW-0808">Transferase</keyword>
<dbReference type="InterPro" id="IPR050102">
    <property type="entry name" value="tRNA_sulfurtransferase_ThiI"/>
</dbReference>
<dbReference type="Gene3D" id="3.40.50.620">
    <property type="entry name" value="HUPs"/>
    <property type="match status" value="1"/>
</dbReference>
<evidence type="ECO:0000256" key="16">
    <source>
        <dbReference type="ARBA" id="ARBA00075337"/>
    </source>
</evidence>
<dbReference type="NCBIfam" id="TIGR00342">
    <property type="entry name" value="tRNA uracil 4-sulfurtransferase ThiI"/>
    <property type="match status" value="1"/>
</dbReference>
<dbReference type="GO" id="GO:0005524">
    <property type="term" value="F:ATP binding"/>
    <property type="evidence" value="ECO:0007669"/>
    <property type="project" value="UniProtKB-UniRule"/>
</dbReference>
<dbReference type="Pfam" id="PF02926">
    <property type="entry name" value="THUMP"/>
    <property type="match status" value="1"/>
</dbReference>
<evidence type="ECO:0000256" key="3">
    <source>
        <dbReference type="ARBA" id="ARBA00022490"/>
    </source>
</evidence>
<dbReference type="RefSeq" id="WP_034321049.1">
    <property type="nucleotide sequence ID" value="NZ_JBCMYH010000009.1"/>
</dbReference>
<comment type="catalytic activity">
    <reaction evidence="11 19">
        <text>[ThiS sulfur-carrier protein]-C-terminal Gly-Gly-AMP + S-sulfanyl-L-cysteinyl-[cysteine desulfurase] + AH2 = [ThiS sulfur-carrier protein]-C-terminal-Gly-aminoethanethioate + L-cysteinyl-[cysteine desulfurase] + A + AMP + 2 H(+)</text>
        <dbReference type="Rhea" id="RHEA:43340"/>
        <dbReference type="Rhea" id="RHEA-COMP:12157"/>
        <dbReference type="Rhea" id="RHEA-COMP:12158"/>
        <dbReference type="Rhea" id="RHEA-COMP:12910"/>
        <dbReference type="Rhea" id="RHEA-COMP:19908"/>
        <dbReference type="ChEBI" id="CHEBI:13193"/>
        <dbReference type="ChEBI" id="CHEBI:15378"/>
        <dbReference type="ChEBI" id="CHEBI:17499"/>
        <dbReference type="ChEBI" id="CHEBI:29950"/>
        <dbReference type="ChEBI" id="CHEBI:61963"/>
        <dbReference type="ChEBI" id="CHEBI:90618"/>
        <dbReference type="ChEBI" id="CHEBI:232372"/>
        <dbReference type="ChEBI" id="CHEBI:456215"/>
    </reaction>
</comment>
<keyword evidence="9 19" id="KW-0784">Thiamine biosynthesis</keyword>
<feature type="binding site" evidence="19">
    <location>
        <begin position="183"/>
        <end position="184"/>
    </location>
    <ligand>
        <name>ATP</name>
        <dbReference type="ChEBI" id="CHEBI:30616"/>
    </ligand>
</feature>
<evidence type="ECO:0000256" key="14">
    <source>
        <dbReference type="ARBA" id="ARBA00066827"/>
    </source>
</evidence>
<evidence type="ECO:0000256" key="17">
    <source>
        <dbReference type="ARBA" id="ARBA00077849"/>
    </source>
</evidence>
<dbReference type="Pfam" id="PF02568">
    <property type="entry name" value="ThiI"/>
    <property type="match status" value="1"/>
</dbReference>
<dbReference type="GO" id="GO:0002937">
    <property type="term" value="P:tRNA 4-thiouridine biosynthesis"/>
    <property type="evidence" value="ECO:0007669"/>
    <property type="project" value="TreeGrafter"/>
</dbReference>
<proteinExistence type="inferred from homology"/>
<keyword evidence="6 19" id="KW-0547">Nucleotide-binding</keyword>
<reference evidence="21 22" key="1">
    <citation type="submission" date="2012-09" db="EMBL/GenBank/DDBJ databases">
        <title>Genome Sequence of Bacillus sp. DW5-4.</title>
        <authorList>
            <person name="Lai Q."/>
            <person name="Liu Y."/>
            <person name="Shao Z."/>
        </authorList>
    </citation>
    <scope>NUCLEOTIDE SEQUENCE [LARGE SCALE GENOMIC DNA]</scope>
    <source>
        <strain evidence="21 22">DW5-4</strain>
    </source>
</reference>
<keyword evidence="8 19" id="KW-0694">RNA-binding</keyword>
<dbReference type="UniPathway" id="UPA00060"/>
<evidence type="ECO:0000256" key="2">
    <source>
        <dbReference type="ARBA" id="ARBA00004948"/>
    </source>
</evidence>
<dbReference type="Gene3D" id="3.30.2130.30">
    <property type="match status" value="1"/>
</dbReference>
<dbReference type="OrthoDB" id="9773948at2"/>
<evidence type="ECO:0000256" key="6">
    <source>
        <dbReference type="ARBA" id="ARBA00022741"/>
    </source>
</evidence>
<keyword evidence="7 19" id="KW-0067">ATP-binding</keyword>
<organism evidence="21 22">
    <name type="scientific">Bacillus zhangzhouensis</name>
    <dbReference type="NCBI Taxonomy" id="1178540"/>
    <lineage>
        <taxon>Bacteria</taxon>
        <taxon>Bacillati</taxon>
        <taxon>Bacillota</taxon>
        <taxon>Bacilli</taxon>
        <taxon>Bacillales</taxon>
        <taxon>Bacillaceae</taxon>
        <taxon>Bacillus</taxon>
    </lineage>
</organism>
<evidence type="ECO:0000256" key="11">
    <source>
        <dbReference type="ARBA" id="ARBA00052330"/>
    </source>
</evidence>
<keyword evidence="3 19" id="KW-0963">Cytoplasm</keyword>
<evidence type="ECO:0000256" key="4">
    <source>
        <dbReference type="ARBA" id="ARBA00022555"/>
    </source>
</evidence>
<evidence type="ECO:0000256" key="18">
    <source>
        <dbReference type="ARBA" id="ARBA00080570"/>
    </source>
</evidence>
<comment type="function">
    <text evidence="12 19">Catalyzes the ATP-dependent transfer of a sulfur to tRNA to produce 4-thiouridine in position 8 of tRNAs, which functions as a near-UV photosensor. Also catalyzes the transfer of sulfur to the sulfur carrier protein ThiS, forming ThiS-thiocarboxylate. This is a step in the synthesis of thiazole, in the thiamine biosynthesis pathway. The sulfur is donated as persulfide by IscS.</text>
</comment>
<dbReference type="GO" id="GO:0005829">
    <property type="term" value="C:cytosol"/>
    <property type="evidence" value="ECO:0007669"/>
    <property type="project" value="TreeGrafter"/>
</dbReference>
<feature type="binding site" evidence="19">
    <location>
        <position position="296"/>
    </location>
    <ligand>
        <name>ATP</name>
        <dbReference type="ChEBI" id="CHEBI:30616"/>
    </ligand>
</feature>
<gene>
    <name evidence="19" type="primary">thiI</name>
    <name evidence="21" type="ORF">BA70_19205</name>
</gene>
<dbReference type="GO" id="GO:0000049">
    <property type="term" value="F:tRNA binding"/>
    <property type="evidence" value="ECO:0007669"/>
    <property type="project" value="UniProtKB-UniRule"/>
</dbReference>
<comment type="subcellular location">
    <subcellularLocation>
        <location evidence="1 19">Cytoplasm</location>
    </subcellularLocation>
</comment>
<dbReference type="GO" id="GO:0009228">
    <property type="term" value="P:thiamine biosynthetic process"/>
    <property type="evidence" value="ECO:0007669"/>
    <property type="project" value="UniProtKB-KW"/>
</dbReference>
<dbReference type="PROSITE" id="PS51165">
    <property type="entry name" value="THUMP"/>
    <property type="match status" value="1"/>
</dbReference>
<dbReference type="GO" id="GO:0004810">
    <property type="term" value="F:CCA tRNA nucleotidyltransferase activity"/>
    <property type="evidence" value="ECO:0007669"/>
    <property type="project" value="InterPro"/>
</dbReference>
<dbReference type="SUPFAM" id="SSF52402">
    <property type="entry name" value="Adenine nucleotide alpha hydrolases-like"/>
    <property type="match status" value="1"/>
</dbReference>
<dbReference type="InterPro" id="IPR049962">
    <property type="entry name" value="THUMP_ThiI"/>
</dbReference>
<dbReference type="PANTHER" id="PTHR43209:SF1">
    <property type="entry name" value="TRNA SULFURTRANSFERASE"/>
    <property type="match status" value="1"/>
</dbReference>
<evidence type="ECO:0000256" key="19">
    <source>
        <dbReference type="HAMAP-Rule" id="MF_00021"/>
    </source>
</evidence>
<comment type="similarity">
    <text evidence="13 19">Belongs to the ThiI family.</text>
</comment>
<feature type="binding site" evidence="19">
    <location>
        <begin position="208"/>
        <end position="209"/>
    </location>
    <ligand>
        <name>ATP</name>
        <dbReference type="ChEBI" id="CHEBI:30616"/>
    </ligand>
</feature>
<dbReference type="GO" id="GO:0140741">
    <property type="term" value="F:tRNA-uracil-4 sulfurtransferase activity"/>
    <property type="evidence" value="ECO:0007669"/>
    <property type="project" value="UniProtKB-EC"/>
</dbReference>
<evidence type="ECO:0000256" key="9">
    <source>
        <dbReference type="ARBA" id="ARBA00022977"/>
    </source>
</evidence>
<evidence type="ECO:0000313" key="22">
    <source>
        <dbReference type="Proteomes" id="UP000028091"/>
    </source>
</evidence>
<dbReference type="FunFam" id="3.40.50.620:FF:000053">
    <property type="entry name" value="Probable tRNA sulfurtransferase"/>
    <property type="match status" value="1"/>
</dbReference>
<dbReference type="InterPro" id="IPR003720">
    <property type="entry name" value="tRNA_STrfase"/>
</dbReference>
<evidence type="ECO:0000256" key="5">
    <source>
        <dbReference type="ARBA" id="ARBA00022679"/>
    </source>
</evidence>
<feature type="binding site" evidence="19">
    <location>
        <position position="287"/>
    </location>
    <ligand>
        <name>ATP</name>
        <dbReference type="ChEBI" id="CHEBI:30616"/>
    </ligand>
</feature>
<evidence type="ECO:0000259" key="20">
    <source>
        <dbReference type="PROSITE" id="PS51165"/>
    </source>
</evidence>
<comment type="caution">
    <text evidence="21">The sequence shown here is derived from an EMBL/GenBank/DDBJ whole genome shotgun (WGS) entry which is preliminary data.</text>
</comment>
<dbReference type="InterPro" id="IPR049961">
    <property type="entry name" value="ThiI_N"/>
</dbReference>
<dbReference type="HAMAP" id="MF_00021">
    <property type="entry name" value="ThiI"/>
    <property type="match status" value="1"/>
</dbReference>
<feature type="binding site" evidence="19">
    <location>
        <position position="265"/>
    </location>
    <ligand>
        <name>ATP</name>
        <dbReference type="ChEBI" id="CHEBI:30616"/>
    </ligand>
</feature>
<comment type="catalytic activity">
    <reaction evidence="10 19">
        <text>[ThiI sulfur-carrier protein]-S-sulfanyl-L-cysteine + a uridine in tRNA + 2 reduced [2Fe-2S]-[ferredoxin] + ATP + H(+) = [ThiI sulfur-carrier protein]-L-cysteine + a 4-thiouridine in tRNA + 2 oxidized [2Fe-2S]-[ferredoxin] + AMP + diphosphate</text>
        <dbReference type="Rhea" id="RHEA:24176"/>
        <dbReference type="Rhea" id="RHEA-COMP:10000"/>
        <dbReference type="Rhea" id="RHEA-COMP:10001"/>
        <dbReference type="Rhea" id="RHEA-COMP:13337"/>
        <dbReference type="Rhea" id="RHEA-COMP:13338"/>
        <dbReference type="Rhea" id="RHEA-COMP:13339"/>
        <dbReference type="Rhea" id="RHEA-COMP:13340"/>
        <dbReference type="ChEBI" id="CHEBI:15378"/>
        <dbReference type="ChEBI" id="CHEBI:29950"/>
        <dbReference type="ChEBI" id="CHEBI:30616"/>
        <dbReference type="ChEBI" id="CHEBI:33019"/>
        <dbReference type="ChEBI" id="CHEBI:33737"/>
        <dbReference type="ChEBI" id="CHEBI:33738"/>
        <dbReference type="ChEBI" id="CHEBI:61963"/>
        <dbReference type="ChEBI" id="CHEBI:65315"/>
        <dbReference type="ChEBI" id="CHEBI:136798"/>
        <dbReference type="ChEBI" id="CHEBI:456215"/>
        <dbReference type="EC" id="2.8.1.4"/>
    </reaction>
</comment>
<sequence length="401" mass="45341">MKYDHILVRFGEISTKGKNRKKFIEKLRQHIRFVLKDFEALKYASDRDRITIMLNGEDPEPISEHLKSVFGIQSFSLAVKCETNLDAIKEAALTAVQEVYEKGNTFKVSTKRSYKQFELDSNEMNREIGGHVLKNTENLTVNVKQPDVHLRIEIREHATYITFKDVKGAGGLPVGSSGRAMLMLSGGFDSPVAGYQAMKRGIQIEAVHFFSPPYTSERAKQKVIDLAECLAAYGGEVKLHIVPFTKIQELIHKQVPENYTMTSTRRMMLKIADKIRAKRDALAIITGESLGQVASQTLESMYAINHVTNTPIIRPLIAVDKNDIIDEARRIGTYDTSIQPFEDCCTIFTPPSPKTKPKLEKVERYESFADFEPMLDEAVEQIETIIVTNEKKAADEFADLF</sequence>
<dbReference type="EC" id="2.8.1.4" evidence="14 19"/>
<dbReference type="GO" id="GO:0009229">
    <property type="term" value="P:thiamine diphosphate biosynthetic process"/>
    <property type="evidence" value="ECO:0007669"/>
    <property type="project" value="UniProtKB-UniRule"/>
</dbReference>
<dbReference type="InterPro" id="IPR020536">
    <property type="entry name" value="ThiI_AANH"/>
</dbReference>
<dbReference type="CDD" id="cd11716">
    <property type="entry name" value="THUMP_ThiI"/>
    <property type="match status" value="1"/>
</dbReference>
<dbReference type="AlphaFoldDB" id="A0A081LBT3"/>
<name>A0A081LBT3_9BACI</name>
<evidence type="ECO:0000256" key="15">
    <source>
        <dbReference type="ARBA" id="ARBA00071867"/>
    </source>
</evidence>
<dbReference type="Proteomes" id="UP000028091">
    <property type="component" value="Unassembled WGS sequence"/>
</dbReference>
<keyword evidence="22" id="KW-1185">Reference proteome</keyword>
<dbReference type="PANTHER" id="PTHR43209">
    <property type="entry name" value="TRNA SULFURTRANSFERASE"/>
    <property type="match status" value="1"/>
</dbReference>
<dbReference type="Pfam" id="PF22025">
    <property type="entry name" value="ThiI_fer"/>
    <property type="match status" value="1"/>
</dbReference>
<dbReference type="SUPFAM" id="SSF143437">
    <property type="entry name" value="THUMP domain-like"/>
    <property type="match status" value="1"/>
</dbReference>
<dbReference type="InterPro" id="IPR014729">
    <property type="entry name" value="Rossmann-like_a/b/a_fold"/>
</dbReference>
<evidence type="ECO:0000256" key="13">
    <source>
        <dbReference type="ARBA" id="ARBA00061472"/>
    </source>
</evidence>
<evidence type="ECO:0000256" key="12">
    <source>
        <dbReference type="ARBA" id="ARBA00058382"/>
    </source>
</evidence>
<dbReference type="GO" id="GO:0052837">
    <property type="term" value="P:thiazole biosynthetic process"/>
    <property type="evidence" value="ECO:0007669"/>
    <property type="project" value="TreeGrafter"/>
</dbReference>
<evidence type="ECO:0000313" key="21">
    <source>
        <dbReference type="EMBL" id="KEP26709.1"/>
    </source>
</evidence>